<proteinExistence type="predicted"/>
<keyword evidence="1" id="KW-0472">Membrane</keyword>
<dbReference type="GO" id="GO:0009535">
    <property type="term" value="C:chloroplast thylakoid membrane"/>
    <property type="evidence" value="ECO:0007669"/>
    <property type="project" value="InterPro"/>
</dbReference>
<sequence>MAAASLATGASTTYYIATQNRISSRNHRLPTYYGAIKQRRRLLVIRNSSDESATATNAESEIPAELPKGPQSLISALNVEKALRGIAITDTDHYERLGLRTGCSYEQVNVAYKNKVAEVMNKGVDERELSNVLDLLKEPEDEGPTRLVGYFFISWLILSFTLLIVFNR</sequence>
<reference evidence="2" key="2">
    <citation type="journal article" date="2024" name="Plant">
        <title>Genomic evolution and insights into agronomic trait innovations of Sesamum species.</title>
        <authorList>
            <person name="Miao H."/>
            <person name="Wang L."/>
            <person name="Qu L."/>
            <person name="Liu H."/>
            <person name="Sun Y."/>
            <person name="Le M."/>
            <person name="Wang Q."/>
            <person name="Wei S."/>
            <person name="Zheng Y."/>
            <person name="Lin W."/>
            <person name="Duan Y."/>
            <person name="Cao H."/>
            <person name="Xiong S."/>
            <person name="Wang X."/>
            <person name="Wei L."/>
            <person name="Li C."/>
            <person name="Ma Q."/>
            <person name="Ju M."/>
            <person name="Zhao R."/>
            <person name="Li G."/>
            <person name="Mu C."/>
            <person name="Tian Q."/>
            <person name="Mei H."/>
            <person name="Zhang T."/>
            <person name="Gao T."/>
            <person name="Zhang H."/>
        </authorList>
    </citation>
    <scope>NUCLEOTIDE SEQUENCE</scope>
    <source>
        <strain evidence="2">G01</strain>
    </source>
</reference>
<keyword evidence="1" id="KW-0812">Transmembrane</keyword>
<reference evidence="2" key="1">
    <citation type="submission" date="2020-06" db="EMBL/GenBank/DDBJ databases">
        <authorList>
            <person name="Li T."/>
            <person name="Hu X."/>
            <person name="Zhang T."/>
            <person name="Song X."/>
            <person name="Zhang H."/>
            <person name="Dai N."/>
            <person name="Sheng W."/>
            <person name="Hou X."/>
            <person name="Wei L."/>
        </authorList>
    </citation>
    <scope>NUCLEOTIDE SEQUENCE</scope>
    <source>
        <strain evidence="2">G01</strain>
        <tissue evidence="2">Leaf</tissue>
    </source>
</reference>
<accession>A0AAW2N6G9</accession>
<keyword evidence="1" id="KW-1133">Transmembrane helix</keyword>
<dbReference type="InterPro" id="IPR044199">
    <property type="entry name" value="NdhU_chloroplastic"/>
</dbReference>
<dbReference type="GO" id="GO:0010598">
    <property type="term" value="C:NAD(P)H dehydrogenase complex (plastoquinone)"/>
    <property type="evidence" value="ECO:0007669"/>
    <property type="project" value="InterPro"/>
</dbReference>
<comment type="caution">
    <text evidence="2">The sequence shown here is derived from an EMBL/GenBank/DDBJ whole genome shotgun (WGS) entry which is preliminary data.</text>
</comment>
<dbReference type="EMBL" id="JACGWK010000008">
    <property type="protein sequence ID" value="KAL0339112.1"/>
    <property type="molecule type" value="Genomic_DNA"/>
</dbReference>
<organism evidence="2">
    <name type="scientific">Sesamum angustifolium</name>
    <dbReference type="NCBI Taxonomy" id="2727405"/>
    <lineage>
        <taxon>Eukaryota</taxon>
        <taxon>Viridiplantae</taxon>
        <taxon>Streptophyta</taxon>
        <taxon>Embryophyta</taxon>
        <taxon>Tracheophyta</taxon>
        <taxon>Spermatophyta</taxon>
        <taxon>Magnoliopsida</taxon>
        <taxon>eudicotyledons</taxon>
        <taxon>Gunneridae</taxon>
        <taxon>Pentapetalae</taxon>
        <taxon>asterids</taxon>
        <taxon>lamiids</taxon>
        <taxon>Lamiales</taxon>
        <taxon>Pedaliaceae</taxon>
        <taxon>Sesamum</taxon>
    </lineage>
</organism>
<feature type="transmembrane region" description="Helical" evidence="1">
    <location>
        <begin position="147"/>
        <end position="166"/>
    </location>
</feature>
<evidence type="ECO:0000256" key="1">
    <source>
        <dbReference type="SAM" id="Phobius"/>
    </source>
</evidence>
<gene>
    <name evidence="2" type="ORF">Sangu_1433300</name>
</gene>
<name>A0AAW2N6G9_9LAMI</name>
<protein>
    <submittedName>
        <fullName evidence="2">NAD(P)H-quinone oxidoreductase subunit U, chloroplastic</fullName>
    </submittedName>
</protein>
<dbReference type="PANTHER" id="PTHR47726">
    <property type="entry name" value="NAD(P)H-QUINONE OXIDOREDUCTASE SUBUNIT U, CHLOROPLASTIC"/>
    <property type="match status" value="1"/>
</dbReference>
<dbReference type="AlphaFoldDB" id="A0AAW2N6G9"/>
<dbReference type="PANTHER" id="PTHR47726:SF1">
    <property type="entry name" value="NAD(P)H-QUINONE OXIDOREDUCTASE SUBUNIT U, CHLOROPLASTIC"/>
    <property type="match status" value="1"/>
</dbReference>
<evidence type="ECO:0000313" key="2">
    <source>
        <dbReference type="EMBL" id="KAL0339112.1"/>
    </source>
</evidence>